<dbReference type="Pfam" id="PF22518">
    <property type="entry name" value="DUF6997"/>
    <property type="match status" value="1"/>
</dbReference>
<dbReference type="EMBL" id="PTIS01000019">
    <property type="protein sequence ID" value="PPK45556.1"/>
    <property type="molecule type" value="Genomic_DNA"/>
</dbReference>
<proteinExistence type="predicted"/>
<evidence type="ECO:0000259" key="1">
    <source>
        <dbReference type="Pfam" id="PF22515"/>
    </source>
</evidence>
<sequence length="429" mass="50454">MSKSKNDIAWEKLFSQHNIIAEIHENGKFEISAKQINEVREARLMTKFDHKVNLPKIFADNKLSILPITRGNYVISKFQAYSKFENINSEIVRVQFPEYITSIDYENITSEAMAINCAYVSGIIHDFVEDEELVPTVNGRMSSDRFKFKIKNIDMNNKMDIEVINSQIEIDGGYEGVETLSLIEAKNSISDDFIIRQLYYPYRLWSSKIEKKVKPIFMVYSNGIYSFYEYKFEDGENYNSLKLVKQKNYIIENVDISLQDILDIFNNTKIVDEPKISFPQADSFSRVINLCELLYKNEMSKEEITVNYDFNPRQTNYYTDAGRYLGLIDKKRQDGVVKFFLTTEGKKLFKLRYKDRQLKYVELIFKHKPFRGCFNKCLHTSEIPNKKEVIRIMEESEVYNVQAESTYERRASTITGWVNWIIDLTKRVS</sequence>
<evidence type="ECO:0000313" key="4">
    <source>
        <dbReference type="EMBL" id="PPK45556.1"/>
    </source>
</evidence>
<evidence type="ECO:0000313" key="5">
    <source>
        <dbReference type="Proteomes" id="UP000239863"/>
    </source>
</evidence>
<organism evidence="4 5">
    <name type="scientific">Clostridium algidicarnis DSM 15099</name>
    <dbReference type="NCBI Taxonomy" id="1121295"/>
    <lineage>
        <taxon>Bacteria</taxon>
        <taxon>Bacillati</taxon>
        <taxon>Bacillota</taxon>
        <taxon>Clostridia</taxon>
        <taxon>Eubacteriales</taxon>
        <taxon>Clostridiaceae</taxon>
        <taxon>Clostridium</taxon>
    </lineage>
</organism>
<gene>
    <name evidence="4" type="ORF">BD821_1199</name>
</gene>
<accession>A0A2S6FV92</accession>
<dbReference type="Pfam" id="PF22515">
    <property type="entry name" value="DUF6996"/>
    <property type="match status" value="1"/>
</dbReference>
<dbReference type="Pfam" id="PF23871">
    <property type="entry name" value="DUF7226"/>
    <property type="match status" value="1"/>
</dbReference>
<feature type="domain" description="DUF6997" evidence="2">
    <location>
        <begin position="77"/>
        <end position="250"/>
    </location>
</feature>
<evidence type="ECO:0000259" key="2">
    <source>
        <dbReference type="Pfam" id="PF22518"/>
    </source>
</evidence>
<reference evidence="4 5" key="1">
    <citation type="submission" date="2018-02" db="EMBL/GenBank/DDBJ databases">
        <title>Genomic Encyclopedia of Archaeal and Bacterial Type Strains, Phase II (KMG-II): from individual species to whole genera.</title>
        <authorList>
            <person name="Goeker M."/>
        </authorList>
    </citation>
    <scope>NUCLEOTIDE SEQUENCE [LARGE SCALE GENOMIC DNA]</scope>
    <source>
        <strain evidence="4 5">DSM 15099</strain>
    </source>
</reference>
<dbReference type="InterPro" id="IPR055650">
    <property type="entry name" value="DUF7226"/>
</dbReference>
<evidence type="ECO:0000259" key="3">
    <source>
        <dbReference type="Pfam" id="PF23871"/>
    </source>
</evidence>
<dbReference type="Proteomes" id="UP000239863">
    <property type="component" value="Unassembled WGS sequence"/>
</dbReference>
<dbReference type="RefSeq" id="WP_104410568.1">
    <property type="nucleotide sequence ID" value="NZ_PTIS01000019.1"/>
</dbReference>
<dbReference type="OrthoDB" id="9774819at2"/>
<comment type="caution">
    <text evidence="4">The sequence shown here is derived from an EMBL/GenBank/DDBJ whole genome shotgun (WGS) entry which is preliminary data.</text>
</comment>
<dbReference type="InterPro" id="IPR054266">
    <property type="entry name" value="DUF6997"/>
</dbReference>
<name>A0A2S6FV92_9CLOT</name>
<feature type="domain" description="DUF6996" evidence="1">
    <location>
        <begin position="7"/>
        <end position="75"/>
    </location>
</feature>
<protein>
    <submittedName>
        <fullName evidence="4">Uncharacterized protein</fullName>
    </submittedName>
</protein>
<dbReference type="AlphaFoldDB" id="A0A2S6FV92"/>
<feature type="domain" description="DUF7226" evidence="3">
    <location>
        <begin position="286"/>
        <end position="425"/>
    </location>
</feature>
<dbReference type="InterPro" id="IPR054265">
    <property type="entry name" value="DUF6996"/>
</dbReference>